<feature type="domain" description="EGF-like" evidence="3">
    <location>
        <begin position="1169"/>
        <end position="1207"/>
    </location>
</feature>
<keyword evidence="1" id="KW-0812">Transmembrane</keyword>
<evidence type="ECO:0000256" key="2">
    <source>
        <dbReference type="SAM" id="SignalP"/>
    </source>
</evidence>
<dbReference type="InterPro" id="IPR005127">
    <property type="entry name" value="Giardia_VSP"/>
</dbReference>
<feature type="domain" description="EGF-like" evidence="3">
    <location>
        <begin position="1136"/>
        <end position="1168"/>
    </location>
</feature>
<dbReference type="SMART" id="SM00181">
    <property type="entry name" value="EGF"/>
    <property type="match status" value="18"/>
</dbReference>
<feature type="transmembrane region" description="Helical" evidence="1">
    <location>
        <begin position="1258"/>
        <end position="1279"/>
    </location>
</feature>
<feature type="domain" description="EGF-like" evidence="3">
    <location>
        <begin position="94"/>
        <end position="142"/>
    </location>
</feature>
<keyword evidence="1" id="KW-0472">Membrane</keyword>
<dbReference type="SUPFAM" id="SSF57184">
    <property type="entry name" value="Growth factor receptor domain"/>
    <property type="match status" value="7"/>
</dbReference>
<dbReference type="PANTHER" id="PTHR45756:SF1">
    <property type="entry name" value="PROTEIN KINASE DOMAIN CONTAINING PROTEIN"/>
    <property type="match status" value="1"/>
</dbReference>
<comment type="caution">
    <text evidence="4">The sequence shown here is derived from an EMBL/GenBank/DDBJ whole genome shotgun (WGS) entry which is preliminary data.</text>
</comment>
<feature type="domain" description="EGF-like" evidence="3">
    <location>
        <begin position="372"/>
        <end position="403"/>
    </location>
</feature>
<dbReference type="VEuPathDB" id="GiardiaDB:DHA2_150800"/>
<feature type="signal peptide" evidence="2">
    <location>
        <begin position="1"/>
        <end position="26"/>
    </location>
</feature>
<organism evidence="4 5">
    <name type="scientific">Giardia intestinalis</name>
    <name type="common">Giardia lamblia</name>
    <dbReference type="NCBI Taxonomy" id="5741"/>
    <lineage>
        <taxon>Eukaryota</taxon>
        <taxon>Metamonada</taxon>
        <taxon>Diplomonadida</taxon>
        <taxon>Hexamitidae</taxon>
        <taxon>Giardiinae</taxon>
        <taxon>Giardia</taxon>
    </lineage>
</organism>
<feature type="domain" description="EGF-like" evidence="3">
    <location>
        <begin position="1034"/>
        <end position="1069"/>
    </location>
</feature>
<dbReference type="InterPro" id="IPR000742">
    <property type="entry name" value="EGF"/>
</dbReference>
<feature type="domain" description="EGF-like" evidence="3">
    <location>
        <begin position="436"/>
        <end position="467"/>
    </location>
</feature>
<dbReference type="VEuPathDB" id="GiardiaDB:QR46_0322"/>
<dbReference type="Proteomes" id="UP000018040">
    <property type="component" value="Unassembled WGS sequence"/>
</dbReference>
<feature type="domain" description="EGF-like" evidence="3">
    <location>
        <begin position="700"/>
        <end position="732"/>
    </location>
</feature>
<reference evidence="4 5" key="2">
    <citation type="journal article" date="2013" name="Genome Biol. Evol.">
        <title>Genome sequencing of Giardia lamblia genotypes A2 and B isolates (DH and GS) and comparative analysis with the genomes of genotypes A1 and E (WB and Pig).</title>
        <authorList>
            <person name="Adam R.D."/>
            <person name="Dahlstrom E.W."/>
            <person name="Martens C.A."/>
            <person name="Bruno D.P."/>
            <person name="Barbian K.D."/>
            <person name="Ricklefs S.M."/>
            <person name="Hernandez M.M."/>
            <person name="Narla N.P."/>
            <person name="Patel R.B."/>
            <person name="Porcella S.F."/>
            <person name="Nash T.E."/>
        </authorList>
    </citation>
    <scope>NUCLEOTIDE SEQUENCE [LARGE SCALE GENOMIC DNA]</scope>
    <source>
        <strain evidence="4 5">GS</strain>
    </source>
</reference>
<evidence type="ECO:0000313" key="5">
    <source>
        <dbReference type="Proteomes" id="UP000018040"/>
    </source>
</evidence>
<dbReference type="PANTHER" id="PTHR45756">
    <property type="entry name" value="PALMITOYLTRANSFERASE"/>
    <property type="match status" value="1"/>
</dbReference>
<dbReference type="OrthoDB" id="282489at2759"/>
<evidence type="ECO:0000313" key="4">
    <source>
        <dbReference type="EMBL" id="ESU45483.1"/>
    </source>
</evidence>
<feature type="domain" description="EGF-like" evidence="3">
    <location>
        <begin position="23"/>
        <end position="57"/>
    </location>
</feature>
<feature type="domain" description="EGF-like" evidence="3">
    <location>
        <begin position="1102"/>
        <end position="1133"/>
    </location>
</feature>
<feature type="domain" description="EGF-like" evidence="3">
    <location>
        <begin position="564"/>
        <end position="597"/>
    </location>
</feature>
<evidence type="ECO:0000259" key="3">
    <source>
        <dbReference type="SMART" id="SM00181"/>
    </source>
</evidence>
<gene>
    <name evidence="4" type="ORF">GSB_150934</name>
</gene>
<feature type="domain" description="EGF-like" evidence="3">
    <location>
        <begin position="666"/>
        <end position="698"/>
    </location>
</feature>
<evidence type="ECO:0000256" key="1">
    <source>
        <dbReference type="SAM" id="Phobius"/>
    </source>
</evidence>
<dbReference type="InterPro" id="IPR009030">
    <property type="entry name" value="Growth_fac_rcpt_cys_sf"/>
</dbReference>
<keyword evidence="1" id="KW-1133">Transmembrane helix</keyword>
<proteinExistence type="predicted"/>
<name>V6U2R3_GIAIN</name>
<dbReference type="EMBL" id="AHHH01000005">
    <property type="protein sequence ID" value="ESU45483.1"/>
    <property type="molecule type" value="Genomic_DNA"/>
</dbReference>
<protein>
    <submittedName>
        <fullName evidence="4">Variant-specific surface protein</fullName>
    </submittedName>
</protein>
<dbReference type="Pfam" id="PF03302">
    <property type="entry name" value="VSP"/>
    <property type="match status" value="1"/>
</dbReference>
<feature type="domain" description="EGF-like" evidence="3">
    <location>
        <begin position="932"/>
        <end position="965"/>
    </location>
</feature>
<feature type="chain" id="PRO_5004752070" evidence="2">
    <location>
        <begin position="27"/>
        <end position="1305"/>
    </location>
</feature>
<feature type="domain" description="EGF-like" evidence="3">
    <location>
        <begin position="830"/>
        <end position="863"/>
    </location>
</feature>
<feature type="domain" description="EGF-like" evidence="3">
    <location>
        <begin position="166"/>
        <end position="200"/>
    </location>
</feature>
<sequence length="1305" mass="140810">MTRNCAMAGFFIVLLIALFRCKQCDSTIPNCLDCLTLDRSCCRLCQEGFLPVNGLCVEAAVSMSCTSYLGGACTTCLSEHILLHDGNQMGACIACSHTMLALGPGCKDCALVGGVPHCFACHPNYLSISTASDSGVALLRCTPLNDDHLSLEHHQRDSSRPFSRTTCTVSNCQACTSQAPDVCVQCTRGYSLINGGQSCVCSVSHCAACSSTDGLQCTQCLTNYALTSNRTCACSVRNCIDCDSYGTSPCLQCAPGYKLSEDGSTCSCGVDNCSICDSTDGAYCITCVTGYIQSYSRRSCTCAVEHCEECFPADGSQCLRCVKNYELYYDFKKCAGIMDNCLYTSPLDGLMCSVCNSGYVTASSGAICVDAKCHVLYCEQCDGTLCTQCKKGYSLMNGGLECACSASNCLICNPDDGNLCFKCIGGYDITPSGLCECTLQNCAECSQDGMSCKACVNGYRQGESGCECSLDACKTCNPTDGQLCDECYLNYDLVHGACVKKIPGCIAASLVYENVCELCDTNWELSYGQCLCKVRNCDVCHENGLKCVQCVEGFTLQNDNTECACTLANCAECDPRDGTECLACTTGHQPDAHGHCISDTCSINNCKRCASSTTCSECYDNYDLSTDKQTCTCMLANCSKCKPSNGQQCLECKTGYKLDMLMNQCLCSVHFCETCSPSDGSRCDACIAGFIKGPTSTSCNCAVDNCRVCNLSDGTKCEICDLGHTLTAGTCSPTVAYCKSYSKSRGCIECELGFSLMPLNLECLCTVQNCDTYSPTDGSECKSCVKNYLKEGNLCHCQVARCLRCDSTDGELCSTCIKNYVLSEDKASCECSVPNCMLCISRDGGQCYICEDGYRLTEDASCEEVPCSVMDCLSCPPDNPDICLVCRKGFWPADDRTRCACSDPACSECDFEDGALCLDCNANYTEIGSKCFCSRPYCVKCDIDDGSICEQCEEGFVLTSANACILRVCFAGQDNCELCGTGAHANKCLMCINGYVPINGVCVQDSKQDICIQSLGVCTSCVSTYFFWQNGCYPCSMIPNCIECYMTSAYGPLCKMCEAFYTLRGGKCQLDPYCSRGCECDDNLQCIGCITGYVMMNDICTLCEDLFYMCAECTSTFCIRCFDGYSVVNDDCVLGTCKEGTHGCLVCANDYTCMQCRSGMYLYRGACRECNFAGSNCAECIFNGEYQCLKCLENHVSVVSNGIFYCAKCPDIAHCLKCAYNSTRPSQFQCALCDDPWLIDTVTGTCYMEDTSNMSTTVAVSCSVIGVGIVAVVVIAVIIKHRHHVCARMTHQNNLLDSAIDKSFH</sequence>
<accession>V6U2R3</accession>
<feature type="domain" description="EGF-like" evidence="3">
    <location>
        <begin position="600"/>
        <end position="632"/>
    </location>
</feature>
<dbReference type="VEuPathDB" id="GiardiaDB:GL50581_4459"/>
<dbReference type="InterPro" id="IPR053215">
    <property type="entry name" value="TKL_Ser/Thr_kinase"/>
</dbReference>
<feature type="domain" description="EGF-like" evidence="3">
    <location>
        <begin position="866"/>
        <end position="900"/>
    </location>
</feature>
<dbReference type="VEuPathDB" id="GiardiaDB:GL50803_0017328"/>
<keyword evidence="2" id="KW-0732">Signal</keyword>
<feature type="domain" description="EGF-like" evidence="3">
    <location>
        <begin position="265"/>
        <end position="301"/>
    </location>
</feature>
<reference evidence="5" key="1">
    <citation type="submission" date="2012-02" db="EMBL/GenBank/DDBJ databases">
        <title>Genome sequencing of Giardia lamblia Genotypes A2 and B isolates (DH and GS) and comparative analysis with the genomes of Genotypes A1 and E (WB and Pig).</title>
        <authorList>
            <person name="Adam R."/>
            <person name="Dahlstrom E."/>
            <person name="Martens C."/>
            <person name="Bruno D."/>
            <person name="Barbian K."/>
            <person name="Porcella S.F."/>
            <person name="Nash T."/>
        </authorList>
    </citation>
    <scope>NUCLEOTIDE SEQUENCE</scope>
    <source>
        <strain evidence="5">GS</strain>
    </source>
</reference>
<feature type="domain" description="EGF-like" evidence="3">
    <location>
        <begin position="531"/>
        <end position="562"/>
    </location>
</feature>